<dbReference type="GO" id="GO:0019509">
    <property type="term" value="P:L-methionine salvage from methylthioadenosine"/>
    <property type="evidence" value="ECO:0007669"/>
    <property type="project" value="UniProtKB-UniRule"/>
</dbReference>
<keyword evidence="5" id="KW-1185">Reference proteome</keyword>
<dbReference type="UniPathway" id="UPA00904">
    <property type="reaction ID" value="UER00874"/>
</dbReference>
<dbReference type="PANTHER" id="PTHR43475">
    <property type="entry name" value="METHYLTHIORIBOSE-1-PHOSPHATE ISOMERASE"/>
    <property type="match status" value="1"/>
</dbReference>
<comment type="similarity">
    <text evidence="3">Belongs to the EIF-2B alpha/beta/delta subunits family. MtnA subfamily.</text>
</comment>
<dbReference type="NCBIfam" id="TIGR00512">
    <property type="entry name" value="salvage_mtnA"/>
    <property type="match status" value="1"/>
</dbReference>
<dbReference type="NCBIfam" id="NF004326">
    <property type="entry name" value="PRK05720.1"/>
    <property type="match status" value="1"/>
</dbReference>
<accession>A0A4R4VNL3</accession>
<feature type="binding site" evidence="3">
    <location>
        <begin position="225"/>
        <end position="226"/>
    </location>
    <ligand>
        <name>substrate</name>
    </ligand>
</feature>
<feature type="binding site" evidence="3">
    <location>
        <position position="174"/>
    </location>
    <ligand>
        <name>substrate</name>
    </ligand>
</feature>
<dbReference type="PANTHER" id="PTHR43475:SF1">
    <property type="entry name" value="METHYLTHIORIBOSE-1-PHOSPHATE ISOMERASE"/>
    <property type="match status" value="1"/>
</dbReference>
<dbReference type="GO" id="GO:0046523">
    <property type="term" value="F:S-methyl-5-thioribose-1-phosphate isomerase activity"/>
    <property type="evidence" value="ECO:0007669"/>
    <property type="project" value="UniProtKB-UniRule"/>
</dbReference>
<organism evidence="4 5">
    <name type="scientific">Nonomuraea deserti</name>
    <dbReference type="NCBI Taxonomy" id="1848322"/>
    <lineage>
        <taxon>Bacteria</taxon>
        <taxon>Bacillati</taxon>
        <taxon>Actinomycetota</taxon>
        <taxon>Actinomycetes</taxon>
        <taxon>Streptosporangiales</taxon>
        <taxon>Streptosporangiaceae</taxon>
        <taxon>Nonomuraea</taxon>
    </lineage>
</organism>
<dbReference type="InterPro" id="IPR027363">
    <property type="entry name" value="M1Pi_N"/>
</dbReference>
<sequence>MRTIDWVDGAVELVDQTLLPDKCVMLRIHTVDDLVDAIRRLAVRGAPALGVAGALGVVLAGGDPGRIARLRAARPTAVNLAWGVDQVAAHLPEGRDAVLAAALRVRDADIAACRSMGERGADLLDGDRLRIMTVCNTGGLAAVERGTALGVVQTLHERGRLAEVLALETRPLLQGARLTTWELARMGAPHRLIADSAGPYLLAKGEVDAVLIGADRIAANGDTANKIGSYALALGAERAGVPFVVVAPESTIDQNTPSGEHIAIEDRGEDEIVAIRGVRVAPEGTRAVNPAFDVTPHDLITAIVTDQRVIRP</sequence>
<dbReference type="AlphaFoldDB" id="A0A4R4VNL3"/>
<dbReference type="SUPFAM" id="SSF100950">
    <property type="entry name" value="NagB/RpiA/CoA transferase-like"/>
    <property type="match status" value="1"/>
</dbReference>
<evidence type="ECO:0000256" key="3">
    <source>
        <dbReference type="HAMAP-Rule" id="MF_01678"/>
    </source>
</evidence>
<dbReference type="Pfam" id="PF01008">
    <property type="entry name" value="IF-2B"/>
    <property type="match status" value="1"/>
</dbReference>
<dbReference type="Gene3D" id="3.40.50.10470">
    <property type="entry name" value="Translation initiation factor eif-2b, domain 2"/>
    <property type="match status" value="1"/>
</dbReference>
<keyword evidence="3" id="KW-0486">Methionine biosynthesis</keyword>
<comment type="catalytic activity">
    <reaction evidence="2 3">
        <text>5-(methylsulfanyl)-alpha-D-ribose 1-phosphate = 5-(methylsulfanyl)-D-ribulose 1-phosphate</text>
        <dbReference type="Rhea" id="RHEA:19989"/>
        <dbReference type="ChEBI" id="CHEBI:58533"/>
        <dbReference type="ChEBI" id="CHEBI:58548"/>
        <dbReference type="EC" id="5.3.1.23"/>
    </reaction>
</comment>
<evidence type="ECO:0000256" key="2">
    <source>
        <dbReference type="ARBA" id="ARBA00052401"/>
    </source>
</evidence>
<feature type="binding site" evidence="3">
    <location>
        <position position="74"/>
    </location>
    <ligand>
        <name>substrate</name>
    </ligand>
</feature>
<dbReference type="InterPro" id="IPR042529">
    <property type="entry name" value="IF_2B-like_C"/>
</dbReference>
<dbReference type="InterPro" id="IPR037171">
    <property type="entry name" value="NagB/RpiA_transferase-like"/>
</dbReference>
<evidence type="ECO:0000313" key="5">
    <source>
        <dbReference type="Proteomes" id="UP000295258"/>
    </source>
</evidence>
<dbReference type="InterPro" id="IPR000649">
    <property type="entry name" value="IF-2B-related"/>
</dbReference>
<proteinExistence type="inferred from homology"/>
<feature type="site" description="Transition state stabilizer" evidence="3">
    <location>
        <position position="135"/>
    </location>
</feature>
<dbReference type="InterPro" id="IPR005251">
    <property type="entry name" value="IF-M1Pi"/>
</dbReference>
<name>A0A4R4VNL3_9ACTN</name>
<dbReference type="NCBIfam" id="TIGR00524">
    <property type="entry name" value="eIF-2B_rel"/>
    <property type="match status" value="1"/>
</dbReference>
<evidence type="ECO:0000256" key="1">
    <source>
        <dbReference type="ARBA" id="ARBA00023235"/>
    </source>
</evidence>
<dbReference type="HAMAP" id="MF_01678">
    <property type="entry name" value="Salvage_MtnA"/>
    <property type="match status" value="1"/>
</dbReference>
<dbReference type="InterPro" id="IPR011559">
    <property type="entry name" value="Initiation_fac_2B_a/b/d"/>
</dbReference>
<gene>
    <name evidence="3 4" type="primary">mtnA</name>
    <name evidence="4" type="ORF">E1292_25505</name>
</gene>
<dbReference type="EMBL" id="SMKO01000074">
    <property type="protein sequence ID" value="TDD01660.1"/>
    <property type="molecule type" value="Genomic_DNA"/>
</dbReference>
<keyword evidence="3" id="KW-0028">Amino-acid biosynthesis</keyword>
<keyword evidence="1 3" id="KW-0413">Isomerase</keyword>
<comment type="function">
    <text evidence="3">Catalyzes the interconversion of methylthioribose-1-phosphate (MTR-1-P) into methylthioribulose-1-phosphate (MTRu-1-P).</text>
</comment>
<dbReference type="FunFam" id="3.40.50.10470:FF:000006">
    <property type="entry name" value="Methylthioribose-1-phosphate isomerase"/>
    <property type="match status" value="1"/>
</dbReference>
<comment type="pathway">
    <text evidence="3">Amino-acid biosynthesis; L-methionine biosynthesis via salvage pathway; L-methionine from S-methyl-5-thio-alpha-D-ribose 1-phosphate: step 1/6.</text>
</comment>
<comment type="caution">
    <text evidence="4">The sequence shown here is derived from an EMBL/GenBank/DDBJ whole genome shotgun (WGS) entry which is preliminary data.</text>
</comment>
<feature type="active site" description="Proton donor" evidence="3">
    <location>
        <position position="215"/>
    </location>
</feature>
<reference evidence="4 5" key="1">
    <citation type="submission" date="2019-03" db="EMBL/GenBank/DDBJ databases">
        <title>Draft genome sequences of novel Actinobacteria.</title>
        <authorList>
            <person name="Sahin N."/>
            <person name="Ay H."/>
            <person name="Saygin H."/>
        </authorList>
    </citation>
    <scope>NUCLEOTIDE SEQUENCE [LARGE SCALE GENOMIC DNA]</scope>
    <source>
        <strain evidence="4 5">KC310</strain>
    </source>
</reference>
<dbReference type="EC" id="5.3.1.23" evidence="3"/>
<dbReference type="Proteomes" id="UP000295258">
    <property type="component" value="Unassembled WGS sequence"/>
</dbReference>
<dbReference type="Gene3D" id="1.20.120.420">
    <property type="entry name" value="translation initiation factor eif-2b, domain 1"/>
    <property type="match status" value="1"/>
</dbReference>
<dbReference type="RefSeq" id="WP_132597734.1">
    <property type="nucleotide sequence ID" value="NZ_SMKO01000074.1"/>
</dbReference>
<protein>
    <recommendedName>
        <fullName evidence="3">Methylthioribose-1-phosphate isomerase</fullName>
        <shortName evidence="3">M1Pi</shortName>
        <shortName evidence="3">MTR-1-P isomerase</shortName>
        <ecNumber evidence="3">5.3.1.23</ecNumber>
    </recommendedName>
    <alternativeName>
        <fullName evidence="3">S-methyl-5-thioribose-1-phosphate isomerase</fullName>
    </alternativeName>
</protein>
<evidence type="ECO:0000313" key="4">
    <source>
        <dbReference type="EMBL" id="TDD01660.1"/>
    </source>
</evidence>
<feature type="binding site" evidence="3">
    <location>
        <begin position="44"/>
        <end position="46"/>
    </location>
    <ligand>
        <name>substrate</name>
    </ligand>
</feature>